<dbReference type="Pfam" id="PF22042">
    <property type="entry name" value="EF-G_D2"/>
    <property type="match status" value="1"/>
</dbReference>
<dbReference type="Gene3D" id="2.40.30.10">
    <property type="entry name" value="Translation factors"/>
    <property type="match status" value="1"/>
</dbReference>
<dbReference type="Pfam" id="PF16658">
    <property type="entry name" value="RF3_C"/>
    <property type="match status" value="1"/>
</dbReference>
<dbReference type="NCBIfam" id="TIGR00231">
    <property type="entry name" value="small_GTP"/>
    <property type="match status" value="1"/>
</dbReference>
<dbReference type="SUPFAM" id="SSF52540">
    <property type="entry name" value="P-loop containing nucleoside triphosphate hydrolases"/>
    <property type="match status" value="1"/>
</dbReference>
<dbReference type="SUPFAM" id="SSF50447">
    <property type="entry name" value="Translation proteins"/>
    <property type="match status" value="1"/>
</dbReference>
<sequence>MSTAALATETARRRTFAVISHPDAGKSTLTEALALHARVIAEAGAIHGKAGRRATVSDWMEMEKARGISVSSTALQFEYESCVINLVDTPGHSDFSEDTYRVLTAVDAAVMLIDAAKGLEPQTLKLFQVCRHRGIPVITVINKWDRPGRAPLELLDEIVDRIGLTPTPLYLPVGSAGDFRGLLRRGPDGLPAEYIRFTRTAGGATIAPEESLAVADAAEREDEAWTTAAEESELLSATGQDHDQELFLAGHTSPVIYASAMLNFGVRQLLETLTRLAPAPGPRIDVGDRPRPVTDPFSAVVFKVQAGMDSAHRDRLAFMRIVSGEFERGMVVTHAQTGRPFATKYALTVFGRERSTVDTAYPGDVVGLVNATALAPGDTLYVERKVQFPPIPSFAPEHFATIRAASQGKYKQFRRAIDQLDAERVVQVLRNDARGDAAPVLAAVGPMQFEVVTARLHTEFSVETRLEPLAYTIARRTDAGSAGELDRQRGVEVFTRTDGVVLALFSDKWRLQYITKELPHLTLEPLVAAAD</sequence>
<keyword evidence="6 7" id="KW-0342">GTP-binding</keyword>
<dbReference type="PRINTS" id="PR00315">
    <property type="entry name" value="ELONGATNFCT"/>
</dbReference>
<dbReference type="EMBL" id="CP079105">
    <property type="protein sequence ID" value="QXQ13093.1"/>
    <property type="molecule type" value="Genomic_DNA"/>
</dbReference>
<dbReference type="SUPFAM" id="SSF54980">
    <property type="entry name" value="EF-G C-terminal domain-like"/>
    <property type="match status" value="1"/>
</dbReference>
<dbReference type="PROSITE" id="PS00301">
    <property type="entry name" value="G_TR_1"/>
    <property type="match status" value="1"/>
</dbReference>
<evidence type="ECO:0000256" key="7">
    <source>
        <dbReference type="HAMAP-Rule" id="MF_00072"/>
    </source>
</evidence>
<dbReference type="Gene3D" id="3.40.50.300">
    <property type="entry name" value="P-loop containing nucleotide triphosphate hydrolases"/>
    <property type="match status" value="1"/>
</dbReference>
<dbReference type="CDD" id="cd04169">
    <property type="entry name" value="RF3"/>
    <property type="match status" value="1"/>
</dbReference>
<dbReference type="Gene3D" id="3.30.70.3280">
    <property type="entry name" value="Peptide chain release factor 3, domain III"/>
    <property type="match status" value="1"/>
</dbReference>
<evidence type="ECO:0000259" key="9">
    <source>
        <dbReference type="PROSITE" id="PS51722"/>
    </source>
</evidence>
<comment type="similarity">
    <text evidence="2 7">Belongs to the TRAFAC class translation factor GTPase superfamily. Classic translation factor GTPase family. PrfC subfamily.</text>
</comment>
<dbReference type="PANTHER" id="PTHR43556">
    <property type="entry name" value="PEPTIDE CHAIN RELEASE FACTOR RF3"/>
    <property type="match status" value="1"/>
</dbReference>
<keyword evidence="5 7" id="KW-0648">Protein biosynthesis</keyword>
<organism evidence="10 11">
    <name type="scientific">Skermania pinensis</name>
    <dbReference type="NCBI Taxonomy" id="39122"/>
    <lineage>
        <taxon>Bacteria</taxon>
        <taxon>Bacillati</taxon>
        <taxon>Actinomycetota</taxon>
        <taxon>Actinomycetes</taxon>
        <taxon>Mycobacteriales</taxon>
        <taxon>Gordoniaceae</taxon>
        <taxon>Skermania</taxon>
    </lineage>
</organism>
<evidence type="ECO:0000256" key="3">
    <source>
        <dbReference type="ARBA" id="ARBA00022490"/>
    </source>
</evidence>
<protein>
    <recommendedName>
        <fullName evidence="7 8">Peptide chain release factor 3</fullName>
        <shortName evidence="7">RF-3</shortName>
    </recommendedName>
</protein>
<feature type="domain" description="Tr-type G" evidence="9">
    <location>
        <begin position="11"/>
        <end position="283"/>
    </location>
</feature>
<evidence type="ECO:0000256" key="8">
    <source>
        <dbReference type="NCBIfam" id="TIGR00503"/>
    </source>
</evidence>
<dbReference type="InterPro" id="IPR005225">
    <property type="entry name" value="Small_GTP-bd"/>
</dbReference>
<evidence type="ECO:0000256" key="2">
    <source>
        <dbReference type="ARBA" id="ARBA00009978"/>
    </source>
</evidence>
<dbReference type="InterPro" id="IPR031157">
    <property type="entry name" value="G_TR_CS"/>
</dbReference>
<dbReference type="Proteomes" id="UP000887023">
    <property type="component" value="Chromosome"/>
</dbReference>
<dbReference type="Pfam" id="PF00009">
    <property type="entry name" value="GTP_EFTU"/>
    <property type="match status" value="1"/>
</dbReference>
<dbReference type="InterPro" id="IPR009000">
    <property type="entry name" value="Transl_B-barrel_sf"/>
</dbReference>
<feature type="binding site" evidence="7">
    <location>
        <begin position="88"/>
        <end position="92"/>
    </location>
    <ligand>
        <name>GTP</name>
        <dbReference type="ChEBI" id="CHEBI:37565"/>
    </ligand>
</feature>
<comment type="function">
    <text evidence="7">Increases the formation of ribosomal termination complexes and stimulates activities of RF-1 and RF-2. It binds guanine nucleotides and has strong preference for UGA stop codons. It may interact directly with the ribosome. The stimulation of RF-1 and RF-2 is significantly reduced by GTP and GDP, but not by GMP.</text>
</comment>
<evidence type="ECO:0000256" key="1">
    <source>
        <dbReference type="ARBA" id="ARBA00004496"/>
    </source>
</evidence>
<keyword evidence="11" id="KW-1185">Reference proteome</keyword>
<comment type="subcellular location">
    <subcellularLocation>
        <location evidence="1 7">Cytoplasm</location>
    </subcellularLocation>
</comment>
<reference evidence="10" key="1">
    <citation type="submission" date="2021-07" db="EMBL/GenBank/DDBJ databases">
        <title>Candidatus Kaistella beijingensis sp. nov. isolated from a municipal wastewater treatment plant is involved in sludge foaming.</title>
        <authorList>
            <person name="Song Y."/>
            <person name="Liu S.-J."/>
        </authorList>
    </citation>
    <scope>NUCLEOTIDE SEQUENCE</scope>
    <source>
        <strain evidence="10">DSM 43998</strain>
    </source>
</reference>
<dbReference type="InterPro" id="IPR000795">
    <property type="entry name" value="T_Tr_GTP-bd_dom"/>
</dbReference>
<comment type="caution">
    <text evidence="7">Lacks conserved residue(s) required for the propagation of feature annotation.</text>
</comment>
<dbReference type="InterPro" id="IPR035647">
    <property type="entry name" value="EFG_III/V"/>
</dbReference>
<dbReference type="HAMAP" id="MF_00072">
    <property type="entry name" value="Rel_fac_3"/>
    <property type="match status" value="1"/>
</dbReference>
<dbReference type="InterPro" id="IPR027417">
    <property type="entry name" value="P-loop_NTPase"/>
</dbReference>
<evidence type="ECO:0000256" key="5">
    <source>
        <dbReference type="ARBA" id="ARBA00022917"/>
    </source>
</evidence>
<evidence type="ECO:0000313" key="11">
    <source>
        <dbReference type="Proteomes" id="UP000887023"/>
    </source>
</evidence>
<keyword evidence="3 7" id="KW-0963">Cytoplasm</keyword>
<dbReference type="InterPro" id="IPR038467">
    <property type="entry name" value="RF3_dom_3_sf"/>
</dbReference>
<evidence type="ECO:0000256" key="4">
    <source>
        <dbReference type="ARBA" id="ARBA00022741"/>
    </source>
</evidence>
<gene>
    <name evidence="7" type="primary">prfC</name>
    <name evidence="10" type="ORF">KV203_14500</name>
</gene>
<dbReference type="InterPro" id="IPR004548">
    <property type="entry name" value="PrfC"/>
</dbReference>
<dbReference type="PROSITE" id="PS51722">
    <property type="entry name" value="G_TR_2"/>
    <property type="match status" value="1"/>
</dbReference>
<dbReference type="InterPro" id="IPR053905">
    <property type="entry name" value="EF-G-like_DII"/>
</dbReference>
<evidence type="ECO:0000256" key="6">
    <source>
        <dbReference type="ARBA" id="ARBA00023134"/>
    </source>
</evidence>
<dbReference type="RefSeq" id="WP_066471105.1">
    <property type="nucleotide sequence ID" value="NZ_CBCRUZ010000011.1"/>
</dbReference>
<dbReference type="InterPro" id="IPR041732">
    <property type="entry name" value="RF3_GTP-bd"/>
</dbReference>
<dbReference type="InterPro" id="IPR032090">
    <property type="entry name" value="RF3_C"/>
</dbReference>
<dbReference type="NCBIfam" id="TIGR00503">
    <property type="entry name" value="prfC"/>
    <property type="match status" value="1"/>
</dbReference>
<evidence type="ECO:0000313" key="10">
    <source>
        <dbReference type="EMBL" id="QXQ13093.1"/>
    </source>
</evidence>
<name>A0ABX8S5S7_9ACTN</name>
<proteinExistence type="inferred from homology"/>
<accession>A0ABX8S5S7</accession>
<keyword evidence="4 7" id="KW-0547">Nucleotide-binding</keyword>
<dbReference type="NCBIfam" id="NF001964">
    <property type="entry name" value="PRK00741.1"/>
    <property type="match status" value="1"/>
</dbReference>
<dbReference type="PANTHER" id="PTHR43556:SF2">
    <property type="entry name" value="PEPTIDE CHAIN RELEASE FACTOR RF3"/>
    <property type="match status" value="1"/>
</dbReference>